<comment type="similarity">
    <text evidence="2">Belongs to the bacteroidetes fimbrillin superfamily. FimB/Mfa2 family.</text>
</comment>
<dbReference type="PROSITE" id="PS51257">
    <property type="entry name" value="PROKAR_LIPOPROTEIN"/>
    <property type="match status" value="1"/>
</dbReference>
<keyword evidence="4" id="KW-0472">Membrane</keyword>
<gene>
    <name evidence="12" type="ORF">DW729_18090</name>
    <name evidence="11" type="ORF">DWW14_23265</name>
    <name evidence="10" type="ORF">ERS852554_03920</name>
</gene>
<reference evidence="10 13" key="1">
    <citation type="submission" date="2015-09" db="EMBL/GenBank/DDBJ databases">
        <authorList>
            <consortium name="Pathogen Informatics"/>
        </authorList>
    </citation>
    <scope>NUCLEOTIDE SEQUENCE [LARGE SCALE GENOMIC DNA]</scope>
    <source>
        <strain evidence="10 13">2789STDY5834942</strain>
    </source>
</reference>
<evidence type="ECO:0000313" key="14">
    <source>
        <dbReference type="Proteomes" id="UP000284640"/>
    </source>
</evidence>
<keyword evidence="3 9" id="KW-0732">Signal</keyword>
<evidence type="ECO:0000313" key="12">
    <source>
        <dbReference type="EMBL" id="RHE56115.1"/>
    </source>
</evidence>
<proteinExistence type="inferred from homology"/>
<name>A0A174VE44_BACUN</name>
<evidence type="ECO:0000256" key="2">
    <source>
        <dbReference type="ARBA" id="ARBA00007248"/>
    </source>
</evidence>
<evidence type="ECO:0000313" key="15">
    <source>
        <dbReference type="Proteomes" id="UP000285343"/>
    </source>
</evidence>
<evidence type="ECO:0000256" key="6">
    <source>
        <dbReference type="ARBA" id="ARBA00023237"/>
    </source>
</evidence>
<dbReference type="Proteomes" id="UP000285343">
    <property type="component" value="Unassembled WGS sequence"/>
</dbReference>
<evidence type="ECO:0000313" key="10">
    <source>
        <dbReference type="EMBL" id="CUQ30557.1"/>
    </source>
</evidence>
<feature type="region of interest" description="Disordered" evidence="8">
    <location>
        <begin position="277"/>
        <end position="301"/>
    </location>
</feature>
<dbReference type="EMBL" id="QRZC01000053">
    <property type="protein sequence ID" value="RGV33831.1"/>
    <property type="molecule type" value="Genomic_DNA"/>
</dbReference>
<evidence type="ECO:0000256" key="1">
    <source>
        <dbReference type="ARBA" id="ARBA00004442"/>
    </source>
</evidence>
<evidence type="ECO:0000313" key="11">
    <source>
        <dbReference type="EMBL" id="RGV33831.1"/>
    </source>
</evidence>
<dbReference type="RefSeq" id="WP_057282192.1">
    <property type="nucleotide sequence ID" value="NZ_CAXTFW010000017.1"/>
</dbReference>
<dbReference type="EMBL" id="QSKL01000027">
    <property type="protein sequence ID" value="RHE56115.1"/>
    <property type="molecule type" value="Genomic_DNA"/>
</dbReference>
<feature type="signal peptide" evidence="9">
    <location>
        <begin position="1"/>
        <end position="18"/>
    </location>
</feature>
<reference evidence="14 15" key="2">
    <citation type="submission" date="2018-08" db="EMBL/GenBank/DDBJ databases">
        <title>A genome reference for cultivated species of the human gut microbiota.</title>
        <authorList>
            <person name="Zou Y."/>
            <person name="Xue W."/>
            <person name="Luo G."/>
        </authorList>
    </citation>
    <scope>NUCLEOTIDE SEQUENCE [LARGE SCALE GENOMIC DNA]</scope>
    <source>
        <strain evidence="11 15">AF14-42</strain>
        <strain evidence="12 14">AM27-46</strain>
    </source>
</reference>
<keyword evidence="5" id="KW-0564">Palmitate</keyword>
<evidence type="ECO:0000313" key="13">
    <source>
        <dbReference type="Proteomes" id="UP000095788"/>
    </source>
</evidence>
<dbReference type="GO" id="GO:0009279">
    <property type="term" value="C:cell outer membrane"/>
    <property type="evidence" value="ECO:0007669"/>
    <property type="project" value="UniProtKB-SubCell"/>
</dbReference>
<sequence length="301" mass="32058">MKNSITLLCVWATVLLLAGCDVKDPIYNTPHPDKGQITLTTDWTRRTTGVDIPANYTVASGEYMATVSDATNTLDRLFEPGVCHLRVYNTPERITVSGSVATVAGASGNVDGAGLFIQEMPGWLFTGVTETTIEADTDHTLTVAMQQQVRQLTLFIEPTGSTTDRIERIESYLSGVASTLDMDNGTHGTPLNVALAFSKVTEGANTGKWAATVRLLGVAGVQQKLDAKLYFAGDSPKPVTLDSDLTTELATFNADKYKPLALGGKIVETPTEADFSATITDWTPGNGEDGENGSAGMETNN</sequence>
<evidence type="ECO:0000256" key="8">
    <source>
        <dbReference type="SAM" id="MobiDB-lite"/>
    </source>
</evidence>
<evidence type="ECO:0000256" key="9">
    <source>
        <dbReference type="SAM" id="SignalP"/>
    </source>
</evidence>
<feature type="chain" id="PRO_5036302352" description="Lipoprotein" evidence="9">
    <location>
        <begin position="19"/>
        <end position="301"/>
    </location>
</feature>
<dbReference type="EMBL" id="CZBF01000009">
    <property type="protein sequence ID" value="CUQ30557.1"/>
    <property type="molecule type" value="Genomic_DNA"/>
</dbReference>
<protein>
    <recommendedName>
        <fullName evidence="16">Lipoprotein</fullName>
    </recommendedName>
</protein>
<comment type="subcellular location">
    <subcellularLocation>
        <location evidence="1">Cell outer membrane</location>
    </subcellularLocation>
</comment>
<accession>A0A174VE44</accession>
<dbReference type="InterPro" id="IPR014941">
    <property type="entry name" value="FimB/Mfa2/Mfa3"/>
</dbReference>
<evidence type="ECO:0000256" key="3">
    <source>
        <dbReference type="ARBA" id="ARBA00022729"/>
    </source>
</evidence>
<organism evidence="10 13">
    <name type="scientific">Bacteroides uniformis</name>
    <dbReference type="NCBI Taxonomy" id="820"/>
    <lineage>
        <taxon>Bacteria</taxon>
        <taxon>Pseudomonadati</taxon>
        <taxon>Bacteroidota</taxon>
        <taxon>Bacteroidia</taxon>
        <taxon>Bacteroidales</taxon>
        <taxon>Bacteroidaceae</taxon>
        <taxon>Bacteroides</taxon>
    </lineage>
</organism>
<evidence type="ECO:0008006" key="16">
    <source>
        <dbReference type="Google" id="ProtNLM"/>
    </source>
</evidence>
<dbReference type="Proteomes" id="UP000284640">
    <property type="component" value="Unassembled WGS sequence"/>
</dbReference>
<evidence type="ECO:0000256" key="4">
    <source>
        <dbReference type="ARBA" id="ARBA00023136"/>
    </source>
</evidence>
<keyword evidence="7" id="KW-0449">Lipoprotein</keyword>
<keyword evidence="6" id="KW-0998">Cell outer membrane</keyword>
<dbReference type="Pfam" id="PF08842">
    <property type="entry name" value="Mfa2"/>
    <property type="match status" value="1"/>
</dbReference>
<evidence type="ECO:0000256" key="7">
    <source>
        <dbReference type="ARBA" id="ARBA00023288"/>
    </source>
</evidence>
<evidence type="ECO:0000256" key="5">
    <source>
        <dbReference type="ARBA" id="ARBA00023139"/>
    </source>
</evidence>
<dbReference type="AlphaFoldDB" id="A0A174VE44"/>
<dbReference type="Proteomes" id="UP000095788">
    <property type="component" value="Unassembled WGS sequence"/>
</dbReference>